<evidence type="ECO:0000313" key="2">
    <source>
        <dbReference type="EMBL" id="GAA3827042.1"/>
    </source>
</evidence>
<sequence length="317" mass="33391">MAPRRVVLVGLGTIARTHLAVLARRDDVEVVGAVDPRAPADHSFPVFPDLPAALAADLRPDLVVVATPTATHADVVASVLGATDARVLCEKPLVASYAELEELEERIGSALGRVAVAHHFAFSPEVEWARGVVAARPELGPPTRILSVFNDAYGDRLDDRTASLVSTWVDSGPNQLSLLAAFTTGWEVLAHDDRTHRAVTDLRHEGGSTVLTSSWLAADSSKQTTVELAGGAVQVRMDHTSMTGLLLEDGRVVEHAGYTGGLGRKEAHYAGLYDALLTDAGDPRLGVPLAAEIARVLEDAAGAHGGGALFSEVGWSE</sequence>
<dbReference type="InterPro" id="IPR052515">
    <property type="entry name" value="Gfo/Idh/MocA_Oxidoreductase"/>
</dbReference>
<reference evidence="3" key="1">
    <citation type="journal article" date="2019" name="Int. J. Syst. Evol. Microbiol.">
        <title>The Global Catalogue of Microorganisms (GCM) 10K type strain sequencing project: providing services to taxonomists for standard genome sequencing and annotation.</title>
        <authorList>
            <consortium name="The Broad Institute Genomics Platform"/>
            <consortium name="The Broad Institute Genome Sequencing Center for Infectious Disease"/>
            <person name="Wu L."/>
            <person name="Ma J."/>
        </authorList>
    </citation>
    <scope>NUCLEOTIDE SEQUENCE [LARGE SCALE GENOMIC DNA]</scope>
    <source>
        <strain evidence="3">JCM 16953</strain>
    </source>
</reference>
<gene>
    <name evidence="2" type="ORF">GCM10022242_30360</name>
</gene>
<accession>A0ABP7IU60</accession>
<keyword evidence="3" id="KW-1185">Reference proteome</keyword>
<dbReference type="SUPFAM" id="SSF51735">
    <property type="entry name" value="NAD(P)-binding Rossmann-fold domains"/>
    <property type="match status" value="1"/>
</dbReference>
<dbReference type="RefSeq" id="WP_344776935.1">
    <property type="nucleotide sequence ID" value="NZ_BAABAH010000012.1"/>
</dbReference>
<protein>
    <recommendedName>
        <fullName evidence="1">Gfo/Idh/MocA-like oxidoreductase N-terminal domain-containing protein</fullName>
    </recommendedName>
</protein>
<evidence type="ECO:0000313" key="3">
    <source>
        <dbReference type="Proteomes" id="UP001501821"/>
    </source>
</evidence>
<proteinExistence type="predicted"/>
<dbReference type="Gene3D" id="3.40.50.720">
    <property type="entry name" value="NAD(P)-binding Rossmann-like Domain"/>
    <property type="match status" value="1"/>
</dbReference>
<dbReference type="Proteomes" id="UP001501821">
    <property type="component" value="Unassembled WGS sequence"/>
</dbReference>
<dbReference type="Pfam" id="PF01408">
    <property type="entry name" value="GFO_IDH_MocA"/>
    <property type="match status" value="1"/>
</dbReference>
<dbReference type="Gene3D" id="3.30.360.10">
    <property type="entry name" value="Dihydrodipicolinate Reductase, domain 2"/>
    <property type="match status" value="1"/>
</dbReference>
<dbReference type="EMBL" id="BAABAH010000012">
    <property type="protein sequence ID" value="GAA3827042.1"/>
    <property type="molecule type" value="Genomic_DNA"/>
</dbReference>
<comment type="caution">
    <text evidence="2">The sequence shown here is derived from an EMBL/GenBank/DDBJ whole genome shotgun (WGS) entry which is preliminary data.</text>
</comment>
<dbReference type="PANTHER" id="PTHR43249">
    <property type="entry name" value="UDP-N-ACETYL-2-AMINO-2-DEOXY-D-GLUCURONATE OXIDASE"/>
    <property type="match status" value="1"/>
</dbReference>
<name>A0ABP7IU60_9ACTN</name>
<organism evidence="2 3">
    <name type="scientific">Nocardioides panacisoli</name>
    <dbReference type="NCBI Taxonomy" id="627624"/>
    <lineage>
        <taxon>Bacteria</taxon>
        <taxon>Bacillati</taxon>
        <taxon>Actinomycetota</taxon>
        <taxon>Actinomycetes</taxon>
        <taxon>Propionibacteriales</taxon>
        <taxon>Nocardioidaceae</taxon>
        <taxon>Nocardioides</taxon>
    </lineage>
</organism>
<dbReference type="InterPro" id="IPR000683">
    <property type="entry name" value="Gfo/Idh/MocA-like_OxRdtase_N"/>
</dbReference>
<dbReference type="InterPro" id="IPR036291">
    <property type="entry name" value="NAD(P)-bd_dom_sf"/>
</dbReference>
<dbReference type="PANTHER" id="PTHR43249:SF1">
    <property type="entry name" value="D-GLUCOSIDE 3-DEHYDROGENASE"/>
    <property type="match status" value="1"/>
</dbReference>
<evidence type="ECO:0000259" key="1">
    <source>
        <dbReference type="Pfam" id="PF01408"/>
    </source>
</evidence>
<feature type="domain" description="Gfo/Idh/MocA-like oxidoreductase N-terminal" evidence="1">
    <location>
        <begin position="5"/>
        <end position="117"/>
    </location>
</feature>